<feature type="compositionally biased region" description="Low complexity" evidence="1">
    <location>
        <begin position="44"/>
        <end position="60"/>
    </location>
</feature>
<comment type="caution">
    <text evidence="2">The sequence shown here is derived from an EMBL/GenBank/DDBJ whole genome shotgun (WGS) entry which is preliminary data.</text>
</comment>
<gene>
    <name evidence="2" type="ORF">Glove_680g57</name>
</gene>
<dbReference type="EMBL" id="PQFF01000549">
    <property type="protein sequence ID" value="RHZ45369.1"/>
    <property type="molecule type" value="Genomic_DNA"/>
</dbReference>
<proteinExistence type="predicted"/>
<feature type="region of interest" description="Disordered" evidence="1">
    <location>
        <begin position="44"/>
        <end position="70"/>
    </location>
</feature>
<sequence>MKSLEFVQYPIKKLIEELISLNTNNNNNNTENNEDKNNIFIDNKNVNNKINGSTESYSSGSGKGKAGRKL</sequence>
<organism evidence="2 3">
    <name type="scientific">Diversispora epigaea</name>
    <dbReference type="NCBI Taxonomy" id="1348612"/>
    <lineage>
        <taxon>Eukaryota</taxon>
        <taxon>Fungi</taxon>
        <taxon>Fungi incertae sedis</taxon>
        <taxon>Mucoromycota</taxon>
        <taxon>Glomeromycotina</taxon>
        <taxon>Glomeromycetes</taxon>
        <taxon>Diversisporales</taxon>
        <taxon>Diversisporaceae</taxon>
        <taxon>Diversispora</taxon>
    </lineage>
</organism>
<reference evidence="2 3" key="1">
    <citation type="submission" date="2018-08" db="EMBL/GenBank/DDBJ databases">
        <title>Genome and evolution of the arbuscular mycorrhizal fungus Diversispora epigaea (formerly Glomus versiforme) and its bacterial endosymbionts.</title>
        <authorList>
            <person name="Sun X."/>
            <person name="Fei Z."/>
            <person name="Harrison M."/>
        </authorList>
    </citation>
    <scope>NUCLEOTIDE SEQUENCE [LARGE SCALE GENOMIC DNA]</scope>
    <source>
        <strain evidence="2 3">IT104</strain>
    </source>
</reference>
<accession>A0A397G5Q0</accession>
<name>A0A397G5Q0_9GLOM</name>
<evidence type="ECO:0000313" key="2">
    <source>
        <dbReference type="EMBL" id="RHZ45369.1"/>
    </source>
</evidence>
<keyword evidence="3" id="KW-1185">Reference proteome</keyword>
<dbReference type="AlphaFoldDB" id="A0A397G5Q0"/>
<dbReference type="Proteomes" id="UP000266861">
    <property type="component" value="Unassembled WGS sequence"/>
</dbReference>
<evidence type="ECO:0000313" key="3">
    <source>
        <dbReference type="Proteomes" id="UP000266861"/>
    </source>
</evidence>
<evidence type="ECO:0000256" key="1">
    <source>
        <dbReference type="SAM" id="MobiDB-lite"/>
    </source>
</evidence>
<protein>
    <submittedName>
        <fullName evidence="2">Uncharacterized protein</fullName>
    </submittedName>
</protein>